<accession>A0A645C905</accession>
<gene>
    <name evidence="2" type="ORF">SDC9_119959</name>
</gene>
<feature type="transmembrane region" description="Helical" evidence="1">
    <location>
        <begin position="227"/>
        <end position="249"/>
    </location>
</feature>
<dbReference type="EMBL" id="VSSQ01025081">
    <property type="protein sequence ID" value="MPM72983.1"/>
    <property type="molecule type" value="Genomic_DNA"/>
</dbReference>
<evidence type="ECO:0000313" key="2">
    <source>
        <dbReference type="EMBL" id="MPM72983.1"/>
    </source>
</evidence>
<reference evidence="2" key="1">
    <citation type="submission" date="2019-08" db="EMBL/GenBank/DDBJ databases">
        <authorList>
            <person name="Kucharzyk K."/>
            <person name="Murdoch R.W."/>
            <person name="Higgins S."/>
            <person name="Loffler F."/>
        </authorList>
    </citation>
    <scope>NUCLEOTIDE SEQUENCE</scope>
</reference>
<keyword evidence="1" id="KW-0812">Transmembrane</keyword>
<organism evidence="2">
    <name type="scientific">bioreactor metagenome</name>
    <dbReference type="NCBI Taxonomy" id="1076179"/>
    <lineage>
        <taxon>unclassified sequences</taxon>
        <taxon>metagenomes</taxon>
        <taxon>ecological metagenomes</taxon>
    </lineage>
</organism>
<sequence length="276" mass="30005">MVAGFMQVASYLRHEIFNIRNKRSFVGGHFSKRSPNFWLVPFRLWLGFMWLTEGVVKIAEGWFKSPQVVKTVNFLAGTVATQAQGAADAVSAATGAAQGAADAVSAATGAVQGAADAVSAATGAVTQAATQVAETAAKLPGIFQWVVDHKPSGYGEALIKAPKFVVWIMNHWIAPIEVPVQIMMVIMEILIGLSFMGGFLTFPMALISIVMTIAIAMTGMTDITMMWYFFGAIAILMGAGRTFGLDYYAIPWLKKRWIKTKLAGKSYLYYDHTDDE</sequence>
<feature type="transmembrane region" description="Helical" evidence="1">
    <location>
        <begin position="189"/>
        <end position="215"/>
    </location>
</feature>
<protein>
    <submittedName>
        <fullName evidence="2">Uncharacterized protein</fullName>
    </submittedName>
</protein>
<dbReference type="AlphaFoldDB" id="A0A645C905"/>
<keyword evidence="1" id="KW-0472">Membrane</keyword>
<keyword evidence="1" id="KW-1133">Transmembrane helix</keyword>
<evidence type="ECO:0000256" key="1">
    <source>
        <dbReference type="SAM" id="Phobius"/>
    </source>
</evidence>
<comment type="caution">
    <text evidence="2">The sequence shown here is derived from an EMBL/GenBank/DDBJ whole genome shotgun (WGS) entry which is preliminary data.</text>
</comment>
<proteinExistence type="predicted"/>
<name>A0A645C905_9ZZZZ</name>